<feature type="domain" description="Fibronectin type-III" evidence="1">
    <location>
        <begin position="468"/>
        <end position="554"/>
    </location>
</feature>
<dbReference type="InterPro" id="IPR036116">
    <property type="entry name" value="FN3_sf"/>
</dbReference>
<organism evidence="2 3">
    <name type="scientific">Xenopus laevis</name>
    <name type="common">African clawed frog</name>
    <dbReference type="NCBI Taxonomy" id="8355"/>
    <lineage>
        <taxon>Eukaryota</taxon>
        <taxon>Metazoa</taxon>
        <taxon>Chordata</taxon>
        <taxon>Craniata</taxon>
        <taxon>Vertebrata</taxon>
        <taxon>Euteleostomi</taxon>
        <taxon>Amphibia</taxon>
        <taxon>Batrachia</taxon>
        <taxon>Anura</taxon>
        <taxon>Pipoidea</taxon>
        <taxon>Pipidae</taxon>
        <taxon>Xenopodinae</taxon>
        <taxon>Xenopus</taxon>
        <taxon>Xenopus</taxon>
    </lineage>
</organism>
<gene>
    <name evidence="3" type="primary">LOC108715706</name>
</gene>
<feature type="domain" description="Fibronectin type-III" evidence="1">
    <location>
        <begin position="3249"/>
        <end position="3338"/>
    </location>
</feature>
<reference evidence="3" key="1">
    <citation type="submission" date="2025-08" db="UniProtKB">
        <authorList>
            <consortium name="RefSeq"/>
        </authorList>
    </citation>
    <scope>IDENTIFICATION</scope>
    <source>
        <strain evidence="3">J_2021</strain>
        <tissue evidence="3">Erythrocytes</tissue>
    </source>
</reference>
<feature type="domain" description="Fibronectin type-III" evidence="1">
    <location>
        <begin position="1512"/>
        <end position="1598"/>
    </location>
</feature>
<feature type="domain" description="Fibronectin type-III" evidence="1">
    <location>
        <begin position="33"/>
        <end position="119"/>
    </location>
</feature>
<evidence type="ECO:0000313" key="3">
    <source>
        <dbReference type="RefSeq" id="XP_041417506.1"/>
    </source>
</evidence>
<dbReference type="PANTHER" id="PTHR47135:SF3">
    <property type="entry name" value="FIBRONECTIN TYPE-III DOMAIN-CONTAINING PROTEIN"/>
    <property type="match status" value="1"/>
</dbReference>
<dbReference type="InterPro" id="IPR003961">
    <property type="entry name" value="FN3_dom"/>
</dbReference>
<name>A0A8J1KJM0_XENLA</name>
<feature type="domain" description="Fibronectin type-III" evidence="1">
    <location>
        <begin position="2904"/>
        <end position="2990"/>
    </location>
</feature>
<feature type="domain" description="Fibronectin type-III" evidence="1">
    <location>
        <begin position="1425"/>
        <end position="1511"/>
    </location>
</feature>
<dbReference type="Proteomes" id="UP000186698">
    <property type="component" value="Chromosome 4S"/>
</dbReference>
<feature type="domain" description="Fibronectin type-III" evidence="1">
    <location>
        <begin position="2556"/>
        <end position="2642"/>
    </location>
</feature>
<accession>A0A8J1KJM0</accession>
<feature type="domain" description="Fibronectin type-III" evidence="1">
    <location>
        <begin position="1860"/>
        <end position="1946"/>
    </location>
</feature>
<dbReference type="PANTHER" id="PTHR47135">
    <property type="entry name" value="FIBRONECTIN TYPE III DOMAIN-CONTAINING PROTEIN 7"/>
    <property type="match status" value="1"/>
</dbReference>
<dbReference type="RefSeq" id="XP_041417506.1">
    <property type="nucleotide sequence ID" value="XM_041561572.1"/>
</dbReference>
<evidence type="ECO:0000259" key="1">
    <source>
        <dbReference type="PROSITE" id="PS50853"/>
    </source>
</evidence>
<dbReference type="SMART" id="SM00060">
    <property type="entry name" value="FN3"/>
    <property type="match status" value="25"/>
</dbReference>
<feature type="domain" description="Fibronectin type-III" evidence="1">
    <location>
        <begin position="2121"/>
        <end position="2207"/>
    </location>
</feature>
<feature type="domain" description="Fibronectin type-III" evidence="1">
    <location>
        <begin position="2817"/>
        <end position="2903"/>
    </location>
</feature>
<feature type="domain" description="Fibronectin type-III" evidence="1">
    <location>
        <begin position="2382"/>
        <end position="2468"/>
    </location>
</feature>
<dbReference type="Gene3D" id="2.60.40.10">
    <property type="entry name" value="Immunoglobulins"/>
    <property type="match status" value="14"/>
</dbReference>
<dbReference type="KEGG" id="xla:108715706"/>
<feature type="domain" description="Fibronectin type-III" evidence="1">
    <location>
        <begin position="903"/>
        <end position="989"/>
    </location>
</feature>
<keyword evidence="2" id="KW-1185">Reference proteome</keyword>
<dbReference type="InterPro" id="IPR013783">
    <property type="entry name" value="Ig-like_fold"/>
</dbReference>
<feature type="domain" description="Fibronectin type-III" evidence="1">
    <location>
        <begin position="3162"/>
        <end position="3248"/>
    </location>
</feature>
<feature type="domain" description="Fibronectin type-III" evidence="1">
    <location>
        <begin position="1164"/>
        <end position="1250"/>
    </location>
</feature>
<dbReference type="SUPFAM" id="SSF49265">
    <property type="entry name" value="Fibronectin type III"/>
    <property type="match status" value="29"/>
</dbReference>
<dbReference type="PROSITE" id="PS50853">
    <property type="entry name" value="FN3"/>
    <property type="match status" value="15"/>
</dbReference>
<protein>
    <submittedName>
        <fullName evidence="3">Uncharacterized protein LOC108715706</fullName>
    </submittedName>
</protein>
<sequence>MCGRIYSVTVSAINANCSSPLSVPSNLTTVPCQPQNVTAQIDCSRSVAHISWDSAPGALHYTSTLRTSDGTELMCNSSDLTCEISSLQCGQVYTVTVMAFNDYCASTPSFPVDLHSVPCVPTEVHPEVSCESNIATVQWAVGKGAVNYTVTVTGPLTEKYQCQTANTSCSFPQLSCGLEYNASLVAVGHTCSSDKSAVALFHTVPCVPSAVQAGVNCDSNLITVTWNSSLGALNYSTVITGPAGDAHVCQEVNTMCSFSNLSCGLEYNTTVSANGYTCSSHPSAIATIHTVPCRTTSLNMQYNCNDDNAELSWKAAVGALGYTTTVSTQDMENVNCSTRETSCIVYGIKCGQIYTMTVESFGVNCNNNVTSIMTFPTAPCVPEQQPSQFTCDTNTASLSWGRTLGAARYISNVTAPNVETLTCETSDMTCNITDFHCGQVYTAIVSGINPQCRSLESLPTTITTVPCQPQNVTAKIDCTSSVASVSWDVAPGALRYSATLKASGGEKLMCNSTELGCQVKNLQCGQIYVVTVTAFNEWCQSASSSPIELLSVPCVPTEVHPEVSCESNIATVQWAVAKGAVNCTVTVTGPLTERYQCQTANTSCSFSQLSCGLEYNASVVAVGHTCSSDKSAGALFHTVPCVPSAVQAGVNCDSNLITVTWNSSLGALNYSTVITGPAGDAHVCQEVNTMCSFSNLSCGLEYNTTVSANGYTCSSHPSVIATIHTVPCRPEDLNMQYNCNDNNAELSWKAAVEALGYTATVSTQDMENVNCSTRETSCIVYGIKCGQIYTMTVETFGLNCNNIVTSTVTFPTAPCVPEQQPSQFSCDTNTASLSWGRTLGAARYISNVTAPNVETLTCETSDMTCNITDFHCGQVYTAIISGINPQCRSLESLPTTITTVPCQPQNVTAKIDFTSSVASVSWDIAPGALRYSATLKALGGEKLMCNSTELGCQVKNLQCGQIYAVTVTAFNEWCQSASSSPIELESVPCSATDLNMQYNCNDNNAELSWKASLGALGYTATVSTQDMENVNCSTRETSCIVYGIKCGQIYTMTVESFGVNCNNNVTSTVTFPTAPCVPEQQPPQFTCDTNTASLSWGRTLGAARYISNVTAPNVETLTCDTSDMTCNITDFHCGQVYTAIVSGINTQCRSLESLPTTITTVPCQPQNVTAKIDCTSSVVSVSWDIAPGALRYSATLKASGGEKLMCNSTELGCQVKNLQCGQMYAVTVTAFNEWCQSASSSPIELVSDPCSATDLKMQYSCNDNNAELSWKASLGALGYTATVSTQDMENVNCSTREIYCIVDGIKCGQIYTMTVETFGINCNNNVTSTVTFPTAPCVPEQQPSQFSCDTNTASLSWGRTLGAARYISNVTAPNVETLTCETSDMTCNITDFHCGQVYTAIVSGINTQCRSLESLPTTITTVPCQPQNVTAKIDCTSSVASVSWDVAPGALRYSATLKASGGEKLMCNSTELGCQVKNLQCGQIYAVTVTAFNEWCQSASSSPIELLSVPCVPTEVHPEVSCESNIATVQWAVAKGAVNYTVTVTGPLTERYQCQTANTSCSFSQLSCGLEYNASVVAVGHTCSSDKSAGALFHTVPCVPSAVQAGVNCDSNLITVTWNSSLGALNYSTVITGPAGDAHVCQEVNTMCSFSNLSCGLEYNTTVSANGYTCSSHPSAIATIHTVPCRPEDLNMQYNCNDNNAKLSWKAAVEALGYTATVSTQDMENVNCSTRETSCIVYGIKCGQIYTMTVETFGLNCNNIVTSTVTFPTAPCVPEQQPSQFSCDTNTASLSWGRTLGAARYISNVTAPNVETLTCETSDMTCNITDFHCGQVYTAIVSGINPQCRSLESLPTTITTVPCQPQNVTAKIDCTSSVASVSWDVAPGALRYSATLKALGGEKLMCNSTELGCQVKNLQCGQIYAVTVTAFNEWCQSASSSPIELESVPCSATDLNMQYNCNDNNAELSWKASLGALGYTATVSTQDMENVNCSTRETSCIVYGIKCGQIYTMTVESFGVNCNNNVTSTVTFPTAPCVPEQQPPQFTCDTNTASLSWGRTLGAARYISNVTAPNVETLTCETSDMTCNITDFHCGQVYTAIVSGINTQCRSLKSLPTTITTVPCQPQNVTAKIDCTSSVVSVSWDIAPGALRYSAILKASGGEKLMCNSTELGCQVKNLQCGQIYAVTVTAFNEWCQSASSSPIELVSDPCSATDLKMQYNCNDNNAELSWKASLGALGYTATVSTQDMENVNCSTREINCIVYGIKCGQIYTMTVESFGINCNNNVTSTVTFPTAPCVPEQQPSQFSCDTNTASLSWGRTLGAARYISNVTAPNVETLTCETSDMTCNITDFHCGQVYTAIVSGINPQCRSLESLPTTITTVPCQPQNVTAKIDCTSSVASVSWDVAPGALRYSATLKASGGEKLMCNSTELGCQVKNLQCGQIYVVTVTAFNEWCQSASSSPIELESVPCVPTQVLADISCESNVVNVSWAATPGAMNFTATISGPQGQQFILHALNRACTFPRLSCGTEYNATIVALGNTCSSASSQPISVQTVPCQPRNVSAQMICSRSVASVTWHETAGALRYSSTLTSSRGVEFTCNSTELGCEVSSLQCGEAYTVIVSAINNECEGTPSLPAELLSVPCVPSHVQATVSCEANATILSWAAAEGAVNYIGLLSGPHGDEYECQEVGTSCNFTQLSCGLEYNATVFAVGHSCSSSYSEAVAVYTAPCVANNLHTQYKCGDNHAELSWGATLGALMYIASVTSQDGETLYCNSTTTSCVVSNIQCGKKYNMAVETFGKTCRSKASVAGSFTTGPCVPQNFTAVTDCADNSAILSWSRTPGALNYTALARGPDGKDFTCDTESTTCRIPALHCGFTYNVSVRAFNEQCVGESSTIVQLITAPCVPDGLQAEVSCVSSSLTLSWEQMADAHSFQSYLTGHGGLTQTCNSTEKKCVFLNLPCGQIYSATVSASNSQCTGPISKAINIETAPCTPTAIRIDPLCGTTMESLWWDAVAGADMYYAEMTGVNEWTSECVTQNRTCDINGLECGQPYSITLTASNSRCNSTARPVTFYTAPCVPSNVSAAVVCGMNTVDISWSPTKGALNYTATVVGPSEEYSCSAKELTCNAELPECGQTYTVTVTALHDLCSTDSLALEFHSAPCRPENVAAIINCDNNTASVTWDSAAGAQRYISNISGPNGEAHSCTTTQSTCDVSGMRCGHIYNVTVTAVNEQCSNESSVPAQLKTGPCVPQILDVNFKCASDIATLSWGVTPGTNSYEATLTDSIGRVLTCNTTDKNCDIKDLTCGENYNATVIALNDQCTSGPSPTVMVHAVPCPPDNITTSIYHAIVKPQEVKVSWSSSHCGIEYMAIVQGGIKNDPDTLFTLESYWTSYMEFYIPVPCSSSFNATVVTRNGAGESYPSVPVQGYTAPCPPQVNVPEVSGATMRISWLESVNAEEYRVLNAATNATLCETAILACDIPFTETDILVIAVNLSGESNPTILSGYNRTSTP</sequence>
<evidence type="ECO:0000313" key="2">
    <source>
        <dbReference type="Proteomes" id="UP000186698"/>
    </source>
</evidence>
<dbReference type="OrthoDB" id="9908419at2759"/>
<dbReference type="GeneID" id="108715706"/>
<proteinExistence type="predicted"/>
<feature type="domain" description="Fibronectin type-III" evidence="1">
    <location>
        <begin position="120"/>
        <end position="206"/>
    </location>
</feature>
<dbReference type="CDD" id="cd00063">
    <property type="entry name" value="FN3"/>
    <property type="match status" value="2"/>
</dbReference>